<name>A0ABS7GJG1_9BACT</name>
<evidence type="ECO:0000256" key="5">
    <source>
        <dbReference type="ARBA" id="ARBA00022989"/>
    </source>
</evidence>
<evidence type="ECO:0000259" key="10">
    <source>
        <dbReference type="Pfam" id="PF18967"/>
    </source>
</evidence>
<proteinExistence type="predicted"/>
<keyword evidence="4" id="KW-0547">Nucleotide-binding</keyword>
<accession>A0ABS7GJG1</accession>
<keyword evidence="7 9" id="KW-0472">Membrane</keyword>
<feature type="region of interest" description="Disordered" evidence="8">
    <location>
        <begin position="1"/>
        <end position="44"/>
    </location>
</feature>
<feature type="compositionally biased region" description="Polar residues" evidence="8">
    <location>
        <begin position="24"/>
        <end position="44"/>
    </location>
</feature>
<evidence type="ECO:0000256" key="4">
    <source>
        <dbReference type="ARBA" id="ARBA00022741"/>
    </source>
</evidence>
<keyword evidence="5 9" id="KW-1133">Transmembrane helix</keyword>
<keyword evidence="12" id="KW-1185">Reference proteome</keyword>
<evidence type="ECO:0000313" key="12">
    <source>
        <dbReference type="Proteomes" id="UP000812961"/>
    </source>
</evidence>
<reference evidence="11 12" key="1">
    <citation type="submission" date="2021-08" db="EMBL/GenBank/DDBJ databases">
        <title>The genome sequence of Chitinophaga sp. B61.</title>
        <authorList>
            <person name="Zhang X."/>
        </authorList>
    </citation>
    <scope>NUCLEOTIDE SEQUENCE [LARGE SCALE GENOMIC DNA]</scope>
    <source>
        <strain evidence="11 12">B61</strain>
    </source>
</reference>
<evidence type="ECO:0000256" key="1">
    <source>
        <dbReference type="ARBA" id="ARBA00004236"/>
    </source>
</evidence>
<feature type="domain" description="Pycsar effector protein" evidence="10">
    <location>
        <begin position="52"/>
        <end position="207"/>
    </location>
</feature>
<evidence type="ECO:0000256" key="7">
    <source>
        <dbReference type="ARBA" id="ARBA00023136"/>
    </source>
</evidence>
<gene>
    <name evidence="11" type="ORF">K1Y79_23180</name>
</gene>
<comment type="caution">
    <text evidence="11">The sequence shown here is derived from an EMBL/GenBank/DDBJ whole genome shotgun (WGS) entry which is preliminary data.</text>
</comment>
<evidence type="ECO:0000256" key="3">
    <source>
        <dbReference type="ARBA" id="ARBA00022692"/>
    </source>
</evidence>
<evidence type="ECO:0000313" key="11">
    <source>
        <dbReference type="EMBL" id="MBW8687260.1"/>
    </source>
</evidence>
<evidence type="ECO:0000256" key="6">
    <source>
        <dbReference type="ARBA" id="ARBA00023118"/>
    </source>
</evidence>
<feature type="compositionally biased region" description="Low complexity" evidence="8">
    <location>
        <begin position="11"/>
        <end position="23"/>
    </location>
</feature>
<feature type="transmembrane region" description="Helical" evidence="9">
    <location>
        <begin position="70"/>
        <end position="88"/>
    </location>
</feature>
<protein>
    <recommendedName>
        <fullName evidence="10">Pycsar effector protein domain-containing protein</fullName>
    </recommendedName>
</protein>
<evidence type="ECO:0000256" key="8">
    <source>
        <dbReference type="SAM" id="MobiDB-lite"/>
    </source>
</evidence>
<keyword evidence="3 9" id="KW-0812">Transmembrane</keyword>
<evidence type="ECO:0000256" key="9">
    <source>
        <dbReference type="SAM" id="Phobius"/>
    </source>
</evidence>
<dbReference type="Pfam" id="PF18967">
    <property type="entry name" value="PycTM"/>
    <property type="match status" value="1"/>
</dbReference>
<feature type="transmembrane region" description="Helical" evidence="9">
    <location>
        <begin position="188"/>
        <end position="208"/>
    </location>
</feature>
<organism evidence="11 12">
    <name type="scientific">Chitinophaga rhizophila</name>
    <dbReference type="NCBI Taxonomy" id="2866212"/>
    <lineage>
        <taxon>Bacteria</taxon>
        <taxon>Pseudomonadati</taxon>
        <taxon>Bacteroidota</taxon>
        <taxon>Chitinophagia</taxon>
        <taxon>Chitinophagales</taxon>
        <taxon>Chitinophagaceae</taxon>
        <taxon>Chitinophaga</taxon>
    </lineage>
</organism>
<dbReference type="Proteomes" id="UP000812961">
    <property type="component" value="Unassembled WGS sequence"/>
</dbReference>
<keyword evidence="2" id="KW-1003">Cell membrane</keyword>
<dbReference type="InterPro" id="IPR043760">
    <property type="entry name" value="PycTM_dom"/>
</dbReference>
<evidence type="ECO:0000256" key="2">
    <source>
        <dbReference type="ARBA" id="ARBA00022475"/>
    </source>
</evidence>
<dbReference type="RefSeq" id="WP_220252581.1">
    <property type="nucleotide sequence ID" value="NZ_JAICCF010000004.1"/>
</dbReference>
<keyword evidence="6" id="KW-0051">Antiviral defense</keyword>
<feature type="transmembrane region" description="Helical" evidence="9">
    <location>
        <begin position="100"/>
        <end position="123"/>
    </location>
</feature>
<dbReference type="EMBL" id="JAICCF010000004">
    <property type="protein sequence ID" value="MBW8687260.1"/>
    <property type="molecule type" value="Genomic_DNA"/>
</dbReference>
<sequence length="213" mass="23388">MTTPVPGPGSTGTPAPNSNPNASIPVNTQASTTPPGTTPQNPVQTADHGERYWLILQNNVEWVRFSDSKAGLILTTYGVLFTIIYTNAKDVFTAVKGSQGIHCVVWLFALSSLASIISAFLAVRPRLKTPGDSILYFKHIYENNADAPAYHAKAKPILDDEEKYLKHLTGQIWSLSKVATNKYNFTGYSIYAFLVSLVSLVIMVIMYVHKILI</sequence>
<comment type="subcellular location">
    <subcellularLocation>
        <location evidence="1">Cell membrane</location>
    </subcellularLocation>
</comment>